<evidence type="ECO:0000256" key="4">
    <source>
        <dbReference type="ARBA" id="ARBA00022777"/>
    </source>
</evidence>
<evidence type="ECO:0000256" key="3">
    <source>
        <dbReference type="ARBA" id="ARBA00022741"/>
    </source>
</evidence>
<dbReference type="InterPro" id="IPR011009">
    <property type="entry name" value="Kinase-like_dom_sf"/>
</dbReference>
<dbReference type="InterPro" id="IPR008271">
    <property type="entry name" value="Ser/Thr_kinase_AS"/>
</dbReference>
<dbReference type="CDD" id="cd14014">
    <property type="entry name" value="STKc_PknB_like"/>
    <property type="match status" value="1"/>
</dbReference>
<keyword evidence="4" id="KW-0418">Kinase</keyword>
<evidence type="ECO:0000256" key="5">
    <source>
        <dbReference type="ARBA" id="ARBA00022840"/>
    </source>
</evidence>
<comment type="caution">
    <text evidence="8">The sequence shown here is derived from an EMBL/GenBank/DDBJ whole genome shotgun (WGS) entry which is preliminary data.</text>
</comment>
<dbReference type="Gene3D" id="3.30.200.20">
    <property type="entry name" value="Phosphorylase Kinase, domain 1"/>
    <property type="match status" value="1"/>
</dbReference>
<accession>A0A402ABQ2</accession>
<dbReference type="SMART" id="SM00220">
    <property type="entry name" value="S_TKc"/>
    <property type="match status" value="1"/>
</dbReference>
<keyword evidence="3" id="KW-0547">Nucleotide-binding</keyword>
<keyword evidence="2" id="KW-0808">Transferase</keyword>
<evidence type="ECO:0000256" key="1">
    <source>
        <dbReference type="ARBA" id="ARBA00022527"/>
    </source>
</evidence>
<keyword evidence="5" id="KW-0067">ATP-binding</keyword>
<proteinExistence type="predicted"/>
<feature type="transmembrane region" description="Helical" evidence="6">
    <location>
        <begin position="307"/>
        <end position="331"/>
    </location>
</feature>
<keyword evidence="9" id="KW-1185">Reference proteome</keyword>
<sequence length="336" mass="37781">MATTIGSIHGKRLDHYTLVRALGRGLVNQVYLAWDHKGRQEVILKMPRADIIGGANIFACYRRELEVGKRLHHPGLQHLLYVDEARTGAYLVFEYLPGRPLRTLMHEHSHAILMPAEKIVPIMLSTCTILQYVHAQGIIHRDIKPENLLIDKDDGVKVLDFGISITKEEALQVRSWKTWFNFGDVMGTPAYMSPERLQGEPGDERSDVYALGIILYEALCGRIPFVDVDGFALTNRQLAYDPPDILRFNPALAPALAAVVMRAIRRDKERRYASVQEFAAALDNLDSIVPETYQPVRPLFGGAYRQALRIALLLLIIIAMIVGFGICTQLIHHASI</sequence>
<keyword evidence="6" id="KW-0812">Transmembrane</keyword>
<dbReference type="PROSITE" id="PS50011">
    <property type="entry name" value="PROTEIN_KINASE_DOM"/>
    <property type="match status" value="1"/>
</dbReference>
<keyword evidence="6" id="KW-1133">Transmembrane helix</keyword>
<dbReference type="AlphaFoldDB" id="A0A402ABQ2"/>
<dbReference type="InterPro" id="IPR000719">
    <property type="entry name" value="Prot_kinase_dom"/>
</dbReference>
<dbReference type="Gene3D" id="1.10.510.10">
    <property type="entry name" value="Transferase(Phosphotransferase) domain 1"/>
    <property type="match status" value="1"/>
</dbReference>
<evidence type="ECO:0000313" key="8">
    <source>
        <dbReference type="EMBL" id="GCE16532.1"/>
    </source>
</evidence>
<dbReference type="InterPro" id="IPR030616">
    <property type="entry name" value="Aur-like"/>
</dbReference>
<dbReference type="EMBL" id="BIFS01000001">
    <property type="protein sequence ID" value="GCE16532.1"/>
    <property type="molecule type" value="Genomic_DNA"/>
</dbReference>
<dbReference type="GO" id="GO:0005524">
    <property type="term" value="F:ATP binding"/>
    <property type="evidence" value="ECO:0007669"/>
    <property type="project" value="UniProtKB-KW"/>
</dbReference>
<evidence type="ECO:0000313" key="9">
    <source>
        <dbReference type="Proteomes" id="UP000287188"/>
    </source>
</evidence>
<evidence type="ECO:0000259" key="7">
    <source>
        <dbReference type="PROSITE" id="PS50011"/>
    </source>
</evidence>
<keyword evidence="6" id="KW-0472">Membrane</keyword>
<dbReference type="GO" id="GO:0004674">
    <property type="term" value="F:protein serine/threonine kinase activity"/>
    <property type="evidence" value="ECO:0007669"/>
    <property type="project" value="UniProtKB-KW"/>
</dbReference>
<dbReference type="SUPFAM" id="SSF56112">
    <property type="entry name" value="Protein kinase-like (PK-like)"/>
    <property type="match status" value="1"/>
</dbReference>
<dbReference type="OrthoDB" id="9814968at2"/>
<dbReference type="Pfam" id="PF00069">
    <property type="entry name" value="Pkinase"/>
    <property type="match status" value="1"/>
</dbReference>
<evidence type="ECO:0000256" key="6">
    <source>
        <dbReference type="SAM" id="Phobius"/>
    </source>
</evidence>
<keyword evidence="1" id="KW-0723">Serine/threonine-protein kinase</keyword>
<organism evidence="8 9">
    <name type="scientific">Dictyobacter kobayashii</name>
    <dbReference type="NCBI Taxonomy" id="2014872"/>
    <lineage>
        <taxon>Bacteria</taxon>
        <taxon>Bacillati</taxon>
        <taxon>Chloroflexota</taxon>
        <taxon>Ktedonobacteria</taxon>
        <taxon>Ktedonobacterales</taxon>
        <taxon>Dictyobacteraceae</taxon>
        <taxon>Dictyobacter</taxon>
    </lineage>
</organism>
<name>A0A402ABQ2_9CHLR</name>
<gene>
    <name evidence="8" type="ORF">KDK_03320</name>
</gene>
<dbReference type="PROSITE" id="PS00108">
    <property type="entry name" value="PROTEIN_KINASE_ST"/>
    <property type="match status" value="1"/>
</dbReference>
<reference evidence="9" key="1">
    <citation type="submission" date="2018-12" db="EMBL/GenBank/DDBJ databases">
        <title>Tengunoibacter tsumagoiensis gen. nov., sp. nov., Dictyobacter kobayashii sp. nov., D. alpinus sp. nov., and D. joshuensis sp. nov. and description of Dictyobacteraceae fam. nov. within the order Ktedonobacterales isolated from Tengu-no-mugimeshi.</title>
        <authorList>
            <person name="Wang C.M."/>
            <person name="Zheng Y."/>
            <person name="Sakai Y."/>
            <person name="Toyoda A."/>
            <person name="Minakuchi Y."/>
            <person name="Abe K."/>
            <person name="Yokota A."/>
            <person name="Yabe S."/>
        </authorList>
    </citation>
    <scope>NUCLEOTIDE SEQUENCE [LARGE SCALE GENOMIC DNA]</scope>
    <source>
        <strain evidence="9">Uno11</strain>
    </source>
</reference>
<feature type="domain" description="Protein kinase" evidence="7">
    <location>
        <begin position="16"/>
        <end position="300"/>
    </location>
</feature>
<dbReference type="Proteomes" id="UP000287188">
    <property type="component" value="Unassembled WGS sequence"/>
</dbReference>
<evidence type="ECO:0000256" key="2">
    <source>
        <dbReference type="ARBA" id="ARBA00022679"/>
    </source>
</evidence>
<dbReference type="PANTHER" id="PTHR24350">
    <property type="entry name" value="SERINE/THREONINE-PROTEIN KINASE IAL-RELATED"/>
    <property type="match status" value="1"/>
</dbReference>
<protein>
    <recommendedName>
        <fullName evidence="7">Protein kinase domain-containing protein</fullName>
    </recommendedName>
</protein>
<dbReference type="RefSeq" id="WP_126548413.1">
    <property type="nucleotide sequence ID" value="NZ_BIFS01000001.1"/>
</dbReference>